<evidence type="ECO:0000313" key="1">
    <source>
        <dbReference type="EMBL" id="KAF2261658.1"/>
    </source>
</evidence>
<dbReference type="EMBL" id="ML986653">
    <property type="protein sequence ID" value="KAF2261658.1"/>
    <property type="molecule type" value="Genomic_DNA"/>
</dbReference>
<dbReference type="AlphaFoldDB" id="A0A9P4N1K5"/>
<comment type="caution">
    <text evidence="1">The sequence shown here is derived from an EMBL/GenBank/DDBJ whole genome shotgun (WGS) entry which is preliminary data.</text>
</comment>
<name>A0A9P4N1K5_9PLEO</name>
<keyword evidence="2" id="KW-1185">Reference proteome</keyword>
<protein>
    <submittedName>
        <fullName evidence="1">Uncharacterized protein</fullName>
    </submittedName>
</protein>
<dbReference type="Proteomes" id="UP000800093">
    <property type="component" value="Unassembled WGS sequence"/>
</dbReference>
<sequence>MENERQETVTRAISGCAEDTSDDQMSCFVGRNDLFNAAHELISASGRRAYPSSMLDACIRELWCANSCAASRSLNAREWCKKRDTVLLCAVHLLAVYTIRRRPLQAMTTRVPQQQAIKYDGSTAVWMPCYALHNFFAAPLLTFVVHQSFLRDRPAHDCPCDTASIHRPISLSTRAGLALITGPSPPNLLAAALQLLTYDPCSTSRTIPIVIGVLRIAA</sequence>
<gene>
    <name evidence="1" type="ORF">CC78DRAFT_583468</name>
</gene>
<reference evidence="2" key="1">
    <citation type="journal article" date="2020" name="Stud. Mycol.">
        <title>101 Dothideomycetes genomes: A test case for predicting lifestyles and emergence of pathogens.</title>
        <authorList>
            <person name="Haridas S."/>
            <person name="Albert R."/>
            <person name="Binder M."/>
            <person name="Bloem J."/>
            <person name="LaButti K."/>
            <person name="Salamov A."/>
            <person name="Andreopoulos B."/>
            <person name="Baker S."/>
            <person name="Barry K."/>
            <person name="Bills G."/>
            <person name="Bluhm B."/>
            <person name="Cannon C."/>
            <person name="Castanera R."/>
            <person name="Culley D."/>
            <person name="Daum C."/>
            <person name="Ezra D."/>
            <person name="Gonzalez J."/>
            <person name="Henrissat B."/>
            <person name="Kuo A."/>
            <person name="Liang C."/>
            <person name="Lipzen A."/>
            <person name="Lutzoni F."/>
            <person name="Magnuson J."/>
            <person name="Mondo S."/>
            <person name="Nolan M."/>
            <person name="Ohm R."/>
            <person name="Pangilinan J."/>
            <person name="Park H.-J."/>
            <person name="Ramirez L."/>
            <person name="Alfaro M."/>
            <person name="Sun H."/>
            <person name="Tritt A."/>
            <person name="Yoshinaga Y."/>
            <person name="Zwiers L.-H."/>
            <person name="Turgeon B."/>
            <person name="Goodwin S."/>
            <person name="Spatafora J."/>
            <person name="Crous P."/>
            <person name="Grigoriev I."/>
        </authorList>
    </citation>
    <scope>NUCLEOTIDE SEQUENCE [LARGE SCALE GENOMIC DNA]</scope>
    <source>
        <strain evidence="2">CBS 304.66</strain>
    </source>
</reference>
<proteinExistence type="predicted"/>
<evidence type="ECO:0000313" key="2">
    <source>
        <dbReference type="Proteomes" id="UP000800093"/>
    </source>
</evidence>
<organism evidence="1 2">
    <name type="scientific">Lojkania enalia</name>
    <dbReference type="NCBI Taxonomy" id="147567"/>
    <lineage>
        <taxon>Eukaryota</taxon>
        <taxon>Fungi</taxon>
        <taxon>Dikarya</taxon>
        <taxon>Ascomycota</taxon>
        <taxon>Pezizomycotina</taxon>
        <taxon>Dothideomycetes</taxon>
        <taxon>Pleosporomycetidae</taxon>
        <taxon>Pleosporales</taxon>
        <taxon>Pleosporales incertae sedis</taxon>
        <taxon>Lojkania</taxon>
    </lineage>
</organism>
<accession>A0A9P4N1K5</accession>